<keyword evidence="2" id="KW-0378">Hydrolase</keyword>
<dbReference type="SUPFAM" id="SSF52266">
    <property type="entry name" value="SGNH hydrolase"/>
    <property type="match status" value="1"/>
</dbReference>
<dbReference type="InterPro" id="IPR038885">
    <property type="entry name" value="PLB1"/>
</dbReference>
<dbReference type="Gene3D" id="3.40.50.1110">
    <property type="entry name" value="SGNH hydrolase"/>
    <property type="match status" value="1"/>
</dbReference>
<accession>A0ABD5DXS3</accession>
<sequence>MRQVVTAVRVLRALPRARRALPHAGGALPGPRTALPRTGRRTGRVLAGAGTAALLALLPACSGSSGRPGPPGEVASTPAATGWDRTPSSVAAVGDSITRGFDACSVLADCPAVSWSTGTEKDVDSLARRLLGGKDVEDHAWNLAKSGARVEALPEQMKAAAAHDPDLVTVLIGANDACRSSVDAMTPVKEYREDVEKALDVLREQAPGARVYFSSIPDLKRLWELGRTSDLGKEVWKLGICPSMLSDPDALDKAATERRDKVEQRVTEYNKAVREICAKDKLCRDDGGAANATRFTAGQLSRWDWFHPSREGQATLARIAYERISAKR</sequence>
<dbReference type="InterPro" id="IPR036514">
    <property type="entry name" value="SGNH_hydro_sf"/>
</dbReference>
<proteinExistence type="predicted"/>
<dbReference type="InterPro" id="IPR001087">
    <property type="entry name" value="GDSL"/>
</dbReference>
<evidence type="ECO:0000313" key="3">
    <source>
        <dbReference type="Proteomes" id="UP001183607"/>
    </source>
</evidence>
<dbReference type="EC" id="3.1.-.-" evidence="2"/>
<evidence type="ECO:0000313" key="2">
    <source>
        <dbReference type="EMBL" id="MDT0413915.1"/>
    </source>
</evidence>
<dbReference type="Proteomes" id="UP001183607">
    <property type="component" value="Unassembled WGS sequence"/>
</dbReference>
<gene>
    <name evidence="2" type="ORF">RM574_00265</name>
</gene>
<organism evidence="2 3">
    <name type="scientific">Streptomyces evansiae</name>
    <dbReference type="NCBI Taxonomy" id="3075535"/>
    <lineage>
        <taxon>Bacteria</taxon>
        <taxon>Bacillati</taxon>
        <taxon>Actinomycetota</taxon>
        <taxon>Actinomycetes</taxon>
        <taxon>Kitasatosporales</taxon>
        <taxon>Streptomycetaceae</taxon>
        <taxon>Streptomyces</taxon>
    </lineage>
</organism>
<dbReference type="PANTHER" id="PTHR21325:SF31">
    <property type="entry name" value="GH22081P-RELATED"/>
    <property type="match status" value="1"/>
</dbReference>
<comment type="caution">
    <text evidence="2">The sequence shown here is derived from an EMBL/GenBank/DDBJ whole genome shotgun (WGS) entry which is preliminary data.</text>
</comment>
<name>A0ABD5DXS3_9ACTN</name>
<evidence type="ECO:0000256" key="1">
    <source>
        <dbReference type="SAM" id="MobiDB-lite"/>
    </source>
</evidence>
<reference evidence="3" key="1">
    <citation type="submission" date="2023-07" db="EMBL/GenBank/DDBJ databases">
        <title>30 novel species of actinomycetes from the DSMZ collection.</title>
        <authorList>
            <person name="Nouioui I."/>
        </authorList>
    </citation>
    <scope>NUCLEOTIDE SEQUENCE [LARGE SCALE GENOMIC DNA]</scope>
    <source>
        <strain evidence="3">DSM 41982</strain>
    </source>
</reference>
<protein>
    <submittedName>
        <fullName evidence="2">SGNH/GDSL hydrolase family protein</fullName>
        <ecNumber evidence="2">3.1.-.-</ecNumber>
    </submittedName>
</protein>
<dbReference type="GO" id="GO:0016787">
    <property type="term" value="F:hydrolase activity"/>
    <property type="evidence" value="ECO:0007669"/>
    <property type="project" value="UniProtKB-KW"/>
</dbReference>
<dbReference type="CDD" id="cd01832">
    <property type="entry name" value="SGNH_hydrolase_like_1"/>
    <property type="match status" value="1"/>
</dbReference>
<feature type="region of interest" description="Disordered" evidence="1">
    <location>
        <begin position="64"/>
        <end position="87"/>
    </location>
</feature>
<dbReference type="Pfam" id="PF00657">
    <property type="entry name" value="Lipase_GDSL"/>
    <property type="match status" value="1"/>
</dbReference>
<dbReference type="EMBL" id="JAVRER010000001">
    <property type="protein sequence ID" value="MDT0413915.1"/>
    <property type="molecule type" value="Genomic_DNA"/>
</dbReference>
<dbReference type="RefSeq" id="WP_007827500.1">
    <property type="nucleotide sequence ID" value="NZ_JAVRER010000001.1"/>
</dbReference>
<dbReference type="PANTHER" id="PTHR21325">
    <property type="entry name" value="PHOSPHOLIPASE B, PLB1"/>
    <property type="match status" value="1"/>
</dbReference>
<dbReference type="AlphaFoldDB" id="A0ABD5DXS3"/>